<keyword evidence="4" id="KW-0233">DNA recombination</keyword>
<dbReference type="EMBL" id="JAVDUP010000002">
    <property type="protein sequence ID" value="MDR6900196.1"/>
    <property type="molecule type" value="Genomic_DNA"/>
</dbReference>
<dbReference type="CDD" id="cd00397">
    <property type="entry name" value="DNA_BRE_C"/>
    <property type="match status" value="1"/>
</dbReference>
<organism evidence="7 8">
    <name type="scientific">Rhizobium miluonense</name>
    <dbReference type="NCBI Taxonomy" id="411945"/>
    <lineage>
        <taxon>Bacteria</taxon>
        <taxon>Pseudomonadati</taxon>
        <taxon>Pseudomonadota</taxon>
        <taxon>Alphaproteobacteria</taxon>
        <taxon>Hyphomicrobiales</taxon>
        <taxon>Rhizobiaceae</taxon>
        <taxon>Rhizobium/Agrobacterium group</taxon>
        <taxon>Rhizobium</taxon>
    </lineage>
</organism>
<dbReference type="SUPFAM" id="SSF56349">
    <property type="entry name" value="DNA breaking-rejoining enzymes"/>
    <property type="match status" value="1"/>
</dbReference>
<dbReference type="Proteomes" id="UP001250791">
    <property type="component" value="Unassembled WGS sequence"/>
</dbReference>
<dbReference type="InterPro" id="IPR011010">
    <property type="entry name" value="DNA_brk_join_enz"/>
</dbReference>
<proteinExistence type="inferred from homology"/>
<evidence type="ECO:0000313" key="8">
    <source>
        <dbReference type="Proteomes" id="UP001250791"/>
    </source>
</evidence>
<sequence length="332" mass="36771">MSKQRAPTVELGTIRWLVENYFRSKTFLSQSPVTRKDKRSVLNRYCDVVGHVAFKKLRKSDIEASQMKRAKTPGAADKLVKYLKAMFNWAIGAEIATSNPALGITKINNADGFHTWSENQVNTFRAAYPIGTTARLALELMLNLGVRRSDLVLLGPANLLDGRIEFTPLKGSSRRAIGLISLPITEELEEALVAIQHQHKTFLVNEYGKAFSSNGFGNKMRQWCNDAGLPECSSHGLRKASATILAEAGATEYQLMAIFGWSDSKMAQLYTKAAWAKRVIDAGFERRKSYLARKSVPLSERRSSGEAKRGKNAEKTVPQIKSGRPGGPPNLK</sequence>
<feature type="region of interest" description="Disordered" evidence="5">
    <location>
        <begin position="295"/>
        <end position="332"/>
    </location>
</feature>
<dbReference type="InterPro" id="IPR050808">
    <property type="entry name" value="Phage_Integrase"/>
</dbReference>
<evidence type="ECO:0000256" key="5">
    <source>
        <dbReference type="SAM" id="MobiDB-lite"/>
    </source>
</evidence>
<comment type="similarity">
    <text evidence="1">Belongs to the 'phage' integrase family.</text>
</comment>
<accession>A0ABU1SMJ7</accession>
<dbReference type="InterPro" id="IPR013762">
    <property type="entry name" value="Integrase-like_cat_sf"/>
</dbReference>
<protein>
    <submittedName>
        <fullName evidence="7">Site-specific recombinase XerD</fullName>
    </submittedName>
</protein>
<dbReference type="InterPro" id="IPR002104">
    <property type="entry name" value="Integrase_catalytic"/>
</dbReference>
<comment type="caution">
    <text evidence="7">The sequence shown here is derived from an EMBL/GenBank/DDBJ whole genome shotgun (WGS) entry which is preliminary data.</text>
</comment>
<dbReference type="PANTHER" id="PTHR30629">
    <property type="entry name" value="PROPHAGE INTEGRASE"/>
    <property type="match status" value="1"/>
</dbReference>
<gene>
    <name evidence="7" type="ORF">J2W52_001811</name>
</gene>
<evidence type="ECO:0000256" key="3">
    <source>
        <dbReference type="ARBA" id="ARBA00023125"/>
    </source>
</evidence>
<dbReference type="PANTHER" id="PTHR30629:SF2">
    <property type="entry name" value="PROPHAGE INTEGRASE INTS-RELATED"/>
    <property type="match status" value="1"/>
</dbReference>
<keyword evidence="3" id="KW-0238">DNA-binding</keyword>
<dbReference type="InterPro" id="IPR010998">
    <property type="entry name" value="Integrase_recombinase_N"/>
</dbReference>
<reference evidence="7 8" key="1">
    <citation type="submission" date="2023-07" db="EMBL/GenBank/DDBJ databases">
        <title>Sorghum-associated microbial communities from plants grown in Nebraska, USA.</title>
        <authorList>
            <person name="Schachtman D."/>
        </authorList>
    </citation>
    <scope>NUCLEOTIDE SEQUENCE [LARGE SCALE GENOMIC DNA]</scope>
    <source>
        <strain evidence="7 8">3199</strain>
    </source>
</reference>
<evidence type="ECO:0000256" key="4">
    <source>
        <dbReference type="ARBA" id="ARBA00023172"/>
    </source>
</evidence>
<feature type="compositionally biased region" description="Basic and acidic residues" evidence="5">
    <location>
        <begin position="299"/>
        <end position="314"/>
    </location>
</feature>
<keyword evidence="8" id="KW-1185">Reference proteome</keyword>
<name>A0ABU1SMJ7_9HYPH</name>
<dbReference type="RefSeq" id="WP_310230175.1">
    <property type="nucleotide sequence ID" value="NZ_JAVDUP010000002.1"/>
</dbReference>
<evidence type="ECO:0000313" key="7">
    <source>
        <dbReference type="EMBL" id="MDR6900196.1"/>
    </source>
</evidence>
<dbReference type="Gene3D" id="1.10.443.10">
    <property type="entry name" value="Intergrase catalytic core"/>
    <property type="match status" value="1"/>
</dbReference>
<keyword evidence="2" id="KW-0229">DNA integration</keyword>
<dbReference type="PROSITE" id="PS51898">
    <property type="entry name" value="TYR_RECOMBINASE"/>
    <property type="match status" value="1"/>
</dbReference>
<feature type="domain" description="Tyr recombinase" evidence="6">
    <location>
        <begin position="111"/>
        <end position="285"/>
    </location>
</feature>
<dbReference type="Pfam" id="PF00589">
    <property type="entry name" value="Phage_integrase"/>
    <property type="match status" value="1"/>
</dbReference>
<evidence type="ECO:0000256" key="2">
    <source>
        <dbReference type="ARBA" id="ARBA00022908"/>
    </source>
</evidence>
<dbReference type="Gene3D" id="1.10.150.130">
    <property type="match status" value="1"/>
</dbReference>
<evidence type="ECO:0000256" key="1">
    <source>
        <dbReference type="ARBA" id="ARBA00008857"/>
    </source>
</evidence>
<evidence type="ECO:0000259" key="6">
    <source>
        <dbReference type="PROSITE" id="PS51898"/>
    </source>
</evidence>